<sequence>LAKTETSPHLRQPSRIPMQISTPYQSARTDAI</sequence>
<comment type="caution">
    <text evidence="2">The sequence shown here is derived from an EMBL/GenBank/DDBJ whole genome shotgun (WGS) entry which is preliminary data.</text>
</comment>
<dbReference type="AlphaFoldDB" id="A0A0V1DNG0"/>
<reference evidence="2 3" key="1">
    <citation type="submission" date="2015-01" db="EMBL/GenBank/DDBJ databases">
        <title>Evolution of Trichinella species and genotypes.</title>
        <authorList>
            <person name="Korhonen P.K."/>
            <person name="Edoardo P."/>
            <person name="Giuseppe L.R."/>
            <person name="Gasser R.B."/>
        </authorList>
    </citation>
    <scope>NUCLEOTIDE SEQUENCE [LARGE SCALE GENOMIC DNA]</scope>
    <source>
        <strain evidence="2">ISS1029</strain>
    </source>
</reference>
<evidence type="ECO:0000313" key="3">
    <source>
        <dbReference type="Proteomes" id="UP000055024"/>
    </source>
</evidence>
<feature type="region of interest" description="Disordered" evidence="1">
    <location>
        <begin position="1"/>
        <end position="32"/>
    </location>
</feature>
<keyword evidence="3" id="KW-1185">Reference proteome</keyword>
<feature type="compositionally biased region" description="Polar residues" evidence="1">
    <location>
        <begin position="19"/>
        <end position="32"/>
    </location>
</feature>
<organism evidence="2 3">
    <name type="scientific">Trichinella zimbabwensis</name>
    <dbReference type="NCBI Taxonomy" id="268475"/>
    <lineage>
        <taxon>Eukaryota</taxon>
        <taxon>Metazoa</taxon>
        <taxon>Ecdysozoa</taxon>
        <taxon>Nematoda</taxon>
        <taxon>Enoplea</taxon>
        <taxon>Dorylaimia</taxon>
        <taxon>Trichinellida</taxon>
        <taxon>Trichinellidae</taxon>
        <taxon>Trichinella</taxon>
    </lineage>
</organism>
<gene>
    <name evidence="2" type="ORF">T11_11925</name>
</gene>
<name>A0A0V1DNG0_9BILA</name>
<feature type="non-terminal residue" evidence="2">
    <location>
        <position position="32"/>
    </location>
</feature>
<dbReference type="Proteomes" id="UP000055024">
    <property type="component" value="Unassembled WGS sequence"/>
</dbReference>
<dbReference type="EMBL" id="JYDP01008971">
    <property type="protein sequence ID" value="KRY63095.1"/>
    <property type="molecule type" value="Genomic_DNA"/>
</dbReference>
<protein>
    <submittedName>
        <fullName evidence="2">Uncharacterized protein</fullName>
    </submittedName>
</protein>
<feature type="non-terminal residue" evidence="2">
    <location>
        <position position="1"/>
    </location>
</feature>
<proteinExistence type="predicted"/>
<evidence type="ECO:0000313" key="2">
    <source>
        <dbReference type="EMBL" id="KRY63095.1"/>
    </source>
</evidence>
<evidence type="ECO:0000256" key="1">
    <source>
        <dbReference type="SAM" id="MobiDB-lite"/>
    </source>
</evidence>
<accession>A0A0V1DNG0</accession>